<reference evidence="1" key="2">
    <citation type="journal article" date="2023" name="Int. J. Mol. Sci.">
        <title>De Novo Assembly and Annotation of 11 Diverse Shrub Willow (Salix) Genomes Reveals Novel Gene Organization in Sex-Linked Regions.</title>
        <authorList>
            <person name="Hyden B."/>
            <person name="Feng K."/>
            <person name="Yates T.B."/>
            <person name="Jawdy S."/>
            <person name="Cereghino C."/>
            <person name="Smart L.B."/>
            <person name="Muchero W."/>
        </authorList>
    </citation>
    <scope>NUCLEOTIDE SEQUENCE</scope>
    <source>
        <tissue evidence="1">Shoot tip</tissue>
    </source>
</reference>
<keyword evidence="2" id="KW-1185">Reference proteome</keyword>
<dbReference type="EMBL" id="JAPFFM010000012">
    <property type="protein sequence ID" value="KAJ6728359.1"/>
    <property type="molecule type" value="Genomic_DNA"/>
</dbReference>
<name>A0A9Q0UE15_9ROSI</name>
<gene>
    <name evidence="1" type="ORF">OIU74_006412</name>
</gene>
<organism evidence="1 2">
    <name type="scientific">Salix koriyanagi</name>
    <dbReference type="NCBI Taxonomy" id="2511006"/>
    <lineage>
        <taxon>Eukaryota</taxon>
        <taxon>Viridiplantae</taxon>
        <taxon>Streptophyta</taxon>
        <taxon>Embryophyta</taxon>
        <taxon>Tracheophyta</taxon>
        <taxon>Spermatophyta</taxon>
        <taxon>Magnoliopsida</taxon>
        <taxon>eudicotyledons</taxon>
        <taxon>Gunneridae</taxon>
        <taxon>Pentapetalae</taxon>
        <taxon>rosids</taxon>
        <taxon>fabids</taxon>
        <taxon>Malpighiales</taxon>
        <taxon>Salicaceae</taxon>
        <taxon>Saliceae</taxon>
        <taxon>Salix</taxon>
    </lineage>
</organism>
<comment type="caution">
    <text evidence="1">The sequence shown here is derived from an EMBL/GenBank/DDBJ whole genome shotgun (WGS) entry which is preliminary data.</text>
</comment>
<sequence>MPDSKYGKVHITSMSLPTLQPRVTSGEVKIILVHTSVSPV</sequence>
<evidence type="ECO:0000313" key="2">
    <source>
        <dbReference type="Proteomes" id="UP001151752"/>
    </source>
</evidence>
<protein>
    <submittedName>
        <fullName evidence="1">Uncharacterized protein</fullName>
    </submittedName>
</protein>
<dbReference type="Proteomes" id="UP001151752">
    <property type="component" value="Chromosome 11"/>
</dbReference>
<evidence type="ECO:0000313" key="1">
    <source>
        <dbReference type="EMBL" id="KAJ6728359.1"/>
    </source>
</evidence>
<dbReference type="AlphaFoldDB" id="A0A9Q0UE15"/>
<accession>A0A9Q0UE15</accession>
<proteinExistence type="predicted"/>
<reference evidence="1" key="1">
    <citation type="submission" date="2022-11" db="EMBL/GenBank/DDBJ databases">
        <authorList>
            <person name="Hyden B.L."/>
            <person name="Feng K."/>
            <person name="Yates T."/>
            <person name="Jawdy S."/>
            <person name="Smart L.B."/>
            <person name="Muchero W."/>
        </authorList>
    </citation>
    <scope>NUCLEOTIDE SEQUENCE</scope>
    <source>
        <tissue evidence="1">Shoot tip</tissue>
    </source>
</reference>